<dbReference type="EMBL" id="LR215032">
    <property type="protein sequence ID" value="VEU73117.1"/>
    <property type="molecule type" value="Genomic_DNA"/>
</dbReference>
<dbReference type="Proteomes" id="UP000289862">
    <property type="component" value="Plasmid 2"/>
</dbReference>
<accession>A0A449B038</accession>
<protein>
    <recommendedName>
        <fullName evidence="3">Lipoprotein</fullName>
    </recommendedName>
</protein>
<dbReference type="PROSITE" id="PS51257">
    <property type="entry name" value="PROKAR_LIPOPROTEIN"/>
    <property type="match status" value="1"/>
</dbReference>
<dbReference type="OrthoDB" id="10016547at2"/>
<evidence type="ECO:0008006" key="3">
    <source>
        <dbReference type="Google" id="ProtNLM"/>
    </source>
</evidence>
<evidence type="ECO:0000313" key="2">
    <source>
        <dbReference type="Proteomes" id="UP000289862"/>
    </source>
</evidence>
<reference evidence="1 2" key="1">
    <citation type="submission" date="2019-01" db="EMBL/GenBank/DDBJ databases">
        <authorList>
            <consortium name="Pathogen Informatics"/>
        </authorList>
    </citation>
    <scope>NUCLEOTIDE SEQUENCE [LARGE SCALE GENOMIC DNA]</scope>
    <source>
        <strain evidence="1 2">NCTC10186</strain>
        <plasmid evidence="2">2</plasmid>
    </source>
</reference>
<name>A0A449B038_9BACT</name>
<geneLocation type="plasmid" evidence="1 2">
    <name>2</name>
</geneLocation>
<keyword evidence="2" id="KW-1185">Reference proteome</keyword>
<evidence type="ECO:0000313" key="1">
    <source>
        <dbReference type="EMBL" id="VEU73117.1"/>
    </source>
</evidence>
<dbReference type="AlphaFoldDB" id="A0A449B038"/>
<gene>
    <name evidence="1" type="ORF">NCTC10186_00606</name>
</gene>
<sequence>MLKKIKFFSLISLTPILPLITLSCNDTKTKVKKIDLETSLKAQFNPNQISSLSELKASLKVQDNYQNSAYQLLLQNNSKFILDNLHSFQFSSQGQGFYQFPNPEVSFSNGFKHNLQLQGATTDATSATHIHFNSNVKFTIGNGREINKVVLFDSNNPSYSKIGFIIIGYLVFKIEIDHNNVAKLSNLILYFKYPDKSLEVNSNLLNKFFNPQVINQELVNEYEQAVYSGQIAPAVVLMIK</sequence>
<dbReference type="RefSeq" id="WP_119572235.1">
    <property type="nucleotide sequence ID" value="NZ_QXGN01000042.1"/>
</dbReference>
<organism evidence="1 2">
    <name type="scientific">Mycoplasmopsis gallopavonis</name>
    <dbReference type="NCBI Taxonomy" id="76629"/>
    <lineage>
        <taxon>Bacteria</taxon>
        <taxon>Bacillati</taxon>
        <taxon>Mycoplasmatota</taxon>
        <taxon>Mycoplasmoidales</taxon>
        <taxon>Metamycoplasmataceae</taxon>
        <taxon>Mycoplasmopsis</taxon>
    </lineage>
</organism>
<proteinExistence type="predicted"/>
<keyword evidence="1" id="KW-0614">Plasmid</keyword>
<dbReference type="KEGG" id="mgal:NCTC10186_00606"/>